<dbReference type="SUPFAM" id="SSF51045">
    <property type="entry name" value="WW domain"/>
    <property type="match status" value="2"/>
</dbReference>
<keyword evidence="6" id="KW-1185">Reference proteome</keyword>
<dbReference type="PROSITE" id="PS51676">
    <property type="entry name" value="FF"/>
    <property type="match status" value="1"/>
</dbReference>
<dbReference type="GO" id="GO:0003723">
    <property type="term" value="F:RNA binding"/>
    <property type="evidence" value="ECO:0007669"/>
    <property type="project" value="EnsemblFungi"/>
</dbReference>
<dbReference type="CDD" id="cd00201">
    <property type="entry name" value="WW"/>
    <property type="match status" value="2"/>
</dbReference>
<dbReference type="RefSeq" id="XP_003680084.1">
    <property type="nucleotide sequence ID" value="XM_003680036.1"/>
</dbReference>
<sequence length="570" mass="67521">MSGDSEWKEALDDKGRTYYYNAKNGESRWEKPQELFTEEELVLLKHGWKSSRTAEGKIYYYNSITKESRWEKPIFTEPEEEKQEQEPILVDSSAASEDSQYDNTSKILNPPKRSKDEAELEFLEMLRDNQVDSTWSFGKIISQLGSTDPRYWMVDDDPLWKRQIFEKYLSNRTEEQLLKEHTETSKFKDAFWEMLRGKPQILYYTRWPTAKRLIANEPIYKHSVVKESVKKRTFIEYVDMLAEKRQDEQVQLKEQALRELEEYLRGIVLAETQQNDTQLPVVSWQDLLASYLFEKNKRYIANKHFEILTHEDVLKVYLKIVVTIEDSMKDKLHDLQEKNYTKDRIARDRFKELLRSPEIRLRANSRWQDVYPIIKNEPRFLNMLGTGGSSALDLFLDVVEEKSINMSAHRSIAQTLLIDKGYQWQDDDESNGASIKKLLVEDATFKSMDNEDIDLIIELLINLRKEKQREQQEVENRVLQQKKHFFKLMLHRFYKGAKLRPDSWEEAREDLEDTVEFKELGENEEDDKVKQSIFEEFRNSTPRDAVRTAAGQAPQSSRKRPLSPAVQLDY</sequence>
<keyword evidence="1" id="KW-0175">Coiled coil</keyword>
<feature type="region of interest" description="Disordered" evidence="2">
    <location>
        <begin position="76"/>
        <end position="111"/>
    </location>
</feature>
<gene>
    <name evidence="5" type="primary">TDEL0B07440</name>
    <name evidence="5" type="ORF">TDEL_0B07440</name>
</gene>
<dbReference type="Pfam" id="PF00397">
    <property type="entry name" value="WW"/>
    <property type="match status" value="2"/>
</dbReference>
<dbReference type="PANTHER" id="PTHR11864">
    <property type="entry name" value="PRE-MRNA-PROCESSING PROTEIN PRP40"/>
    <property type="match status" value="1"/>
</dbReference>
<dbReference type="Proteomes" id="UP000005627">
    <property type="component" value="Chromosome 2"/>
</dbReference>
<evidence type="ECO:0000256" key="1">
    <source>
        <dbReference type="SAM" id="Coils"/>
    </source>
</evidence>
<dbReference type="eggNOG" id="KOG0152">
    <property type="taxonomic scope" value="Eukaryota"/>
</dbReference>
<dbReference type="InParanoid" id="G8ZQH9"/>
<dbReference type="PROSITE" id="PS01159">
    <property type="entry name" value="WW_DOMAIN_1"/>
    <property type="match status" value="2"/>
</dbReference>
<feature type="domain" description="WW" evidence="3">
    <location>
        <begin position="42"/>
        <end position="75"/>
    </location>
</feature>
<dbReference type="GO" id="GO:0045292">
    <property type="term" value="P:mRNA cis splicing, via spliceosome"/>
    <property type="evidence" value="ECO:0007669"/>
    <property type="project" value="InterPro"/>
</dbReference>
<organism evidence="5 6">
    <name type="scientific">Torulaspora delbrueckii</name>
    <name type="common">Yeast</name>
    <name type="synonym">Candida colliculosa</name>
    <dbReference type="NCBI Taxonomy" id="4950"/>
    <lineage>
        <taxon>Eukaryota</taxon>
        <taxon>Fungi</taxon>
        <taxon>Dikarya</taxon>
        <taxon>Ascomycota</taxon>
        <taxon>Saccharomycotina</taxon>
        <taxon>Saccharomycetes</taxon>
        <taxon>Saccharomycetales</taxon>
        <taxon>Saccharomycetaceae</taxon>
        <taxon>Torulaspora</taxon>
    </lineage>
</organism>
<dbReference type="InterPro" id="IPR039726">
    <property type="entry name" value="Prp40-like"/>
</dbReference>
<proteinExistence type="predicted"/>
<dbReference type="SUPFAM" id="SSF81698">
    <property type="entry name" value="FF domain"/>
    <property type="match status" value="3"/>
</dbReference>
<dbReference type="Pfam" id="PF01846">
    <property type="entry name" value="FF"/>
    <property type="match status" value="3"/>
</dbReference>
<dbReference type="PROSITE" id="PS50020">
    <property type="entry name" value="WW_DOMAIN_2"/>
    <property type="match status" value="2"/>
</dbReference>
<evidence type="ECO:0000259" key="3">
    <source>
        <dbReference type="PROSITE" id="PS50020"/>
    </source>
</evidence>
<dbReference type="FunCoup" id="G8ZQH9">
    <property type="interactions" value="1261"/>
</dbReference>
<dbReference type="STRING" id="1076872.G8ZQH9"/>
<feature type="region of interest" description="Disordered" evidence="2">
    <location>
        <begin position="518"/>
        <end position="570"/>
    </location>
</feature>
<evidence type="ECO:0000313" key="5">
    <source>
        <dbReference type="EMBL" id="CCE90873.1"/>
    </source>
</evidence>
<evidence type="ECO:0000313" key="6">
    <source>
        <dbReference type="Proteomes" id="UP000005627"/>
    </source>
</evidence>
<dbReference type="EMBL" id="HE616743">
    <property type="protein sequence ID" value="CCE90873.1"/>
    <property type="molecule type" value="Genomic_DNA"/>
</dbReference>
<dbReference type="InterPro" id="IPR036517">
    <property type="entry name" value="FF_domain_sf"/>
</dbReference>
<dbReference type="Gene3D" id="1.10.10.440">
    <property type="entry name" value="FF domain"/>
    <property type="match status" value="4"/>
</dbReference>
<feature type="compositionally biased region" description="Polar residues" evidence="2">
    <location>
        <begin position="93"/>
        <end position="107"/>
    </location>
</feature>
<dbReference type="AlphaFoldDB" id="G8ZQH9"/>
<dbReference type="GO" id="GO:0005685">
    <property type="term" value="C:U1 snRNP"/>
    <property type="evidence" value="ECO:0007669"/>
    <property type="project" value="EnsemblFungi"/>
</dbReference>
<dbReference type="SMART" id="SM00456">
    <property type="entry name" value="WW"/>
    <property type="match status" value="2"/>
</dbReference>
<dbReference type="PANTHER" id="PTHR11864:SF0">
    <property type="entry name" value="PRP40 PRE-MRNA PROCESSING FACTOR 40 HOMOLOG A (YEAST)"/>
    <property type="match status" value="1"/>
</dbReference>
<dbReference type="GO" id="GO:0071004">
    <property type="term" value="C:U2-type prespliceosome"/>
    <property type="evidence" value="ECO:0007669"/>
    <property type="project" value="EnsemblFungi"/>
</dbReference>
<dbReference type="HOGENOM" id="CLU_005825_1_1_1"/>
<dbReference type="Gene3D" id="2.20.70.10">
    <property type="match status" value="2"/>
</dbReference>
<feature type="coiled-coil region" evidence="1">
    <location>
        <begin position="453"/>
        <end position="484"/>
    </location>
</feature>
<name>G8ZQH9_TORDE</name>
<feature type="domain" description="WW" evidence="3">
    <location>
        <begin position="1"/>
        <end position="34"/>
    </location>
</feature>
<evidence type="ECO:0000256" key="2">
    <source>
        <dbReference type="SAM" id="MobiDB-lite"/>
    </source>
</evidence>
<feature type="compositionally biased region" description="Basic and acidic residues" evidence="2">
    <location>
        <begin position="518"/>
        <end position="538"/>
    </location>
</feature>
<accession>G8ZQH9</accession>
<dbReference type="KEGG" id="tdl:TDEL_0B07440"/>
<evidence type="ECO:0000259" key="4">
    <source>
        <dbReference type="PROSITE" id="PS51676"/>
    </source>
</evidence>
<protein>
    <recommendedName>
        <fullName evidence="7">Pre-mRNA-processing protein PRP40</fullName>
    </recommendedName>
</protein>
<evidence type="ECO:0008006" key="7">
    <source>
        <dbReference type="Google" id="ProtNLM"/>
    </source>
</evidence>
<dbReference type="InterPro" id="IPR036020">
    <property type="entry name" value="WW_dom_sf"/>
</dbReference>
<reference evidence="5 6" key="1">
    <citation type="journal article" date="2011" name="Proc. Natl. Acad. Sci. U.S.A.">
        <title>Evolutionary erosion of yeast sex chromosomes by mating-type switching accidents.</title>
        <authorList>
            <person name="Gordon J.L."/>
            <person name="Armisen D."/>
            <person name="Proux-Wera E."/>
            <person name="Oheigeartaigh S.S."/>
            <person name="Byrne K.P."/>
            <person name="Wolfe K.H."/>
        </authorList>
    </citation>
    <scope>NUCLEOTIDE SEQUENCE [LARGE SCALE GENOMIC DNA]</scope>
    <source>
        <strain evidence="6">ATCC 10662 / CBS 1146 / NBRC 0425 / NCYC 2629 / NRRL Y-866</strain>
    </source>
</reference>
<dbReference type="InterPro" id="IPR001202">
    <property type="entry name" value="WW_dom"/>
</dbReference>
<dbReference type="SMART" id="SM00441">
    <property type="entry name" value="FF"/>
    <property type="match status" value="3"/>
</dbReference>
<dbReference type="InterPro" id="IPR002713">
    <property type="entry name" value="FF_domain"/>
</dbReference>
<dbReference type="OrthoDB" id="187617at2759"/>
<feature type="domain" description="FF" evidence="4">
    <location>
        <begin position="342"/>
        <end position="401"/>
    </location>
</feature>
<dbReference type="GeneID" id="11505267"/>